<keyword evidence="2" id="KW-0812">Transmembrane</keyword>
<dbReference type="OrthoDB" id="5392263at2759"/>
<feature type="transmembrane region" description="Helical" evidence="2">
    <location>
        <begin position="602"/>
        <end position="623"/>
    </location>
</feature>
<feature type="region of interest" description="Disordered" evidence="1">
    <location>
        <begin position="821"/>
        <end position="842"/>
    </location>
</feature>
<keyword evidence="2" id="KW-0472">Membrane</keyword>
<keyword evidence="2" id="KW-1133">Transmembrane helix</keyword>
<keyword evidence="4" id="KW-1185">Reference proteome</keyword>
<dbReference type="Proteomes" id="UP000572817">
    <property type="component" value="Unassembled WGS sequence"/>
</dbReference>
<proteinExistence type="predicted"/>
<evidence type="ECO:0000256" key="1">
    <source>
        <dbReference type="SAM" id="MobiDB-lite"/>
    </source>
</evidence>
<dbReference type="AlphaFoldDB" id="A0A8H4N2L9"/>
<feature type="compositionally biased region" description="Basic and acidic residues" evidence="1">
    <location>
        <begin position="872"/>
        <end position="884"/>
    </location>
</feature>
<accession>A0A8H4N2L9</accession>
<gene>
    <name evidence="3" type="ORF">GTA08_BOTSDO04595</name>
</gene>
<protein>
    <submittedName>
        <fullName evidence="3">Uncharacterized protein</fullName>
    </submittedName>
</protein>
<name>A0A8H4N2L9_9PEZI</name>
<dbReference type="EMBL" id="WWBZ02000022">
    <property type="protein sequence ID" value="KAF4308664.1"/>
    <property type="molecule type" value="Genomic_DNA"/>
</dbReference>
<organism evidence="3 4">
    <name type="scientific">Botryosphaeria dothidea</name>
    <dbReference type="NCBI Taxonomy" id="55169"/>
    <lineage>
        <taxon>Eukaryota</taxon>
        <taxon>Fungi</taxon>
        <taxon>Dikarya</taxon>
        <taxon>Ascomycota</taxon>
        <taxon>Pezizomycotina</taxon>
        <taxon>Dothideomycetes</taxon>
        <taxon>Dothideomycetes incertae sedis</taxon>
        <taxon>Botryosphaeriales</taxon>
        <taxon>Botryosphaeriaceae</taxon>
        <taxon>Botryosphaeria</taxon>
    </lineage>
</organism>
<feature type="transmembrane region" description="Helical" evidence="2">
    <location>
        <begin position="211"/>
        <end position="233"/>
    </location>
</feature>
<evidence type="ECO:0000313" key="3">
    <source>
        <dbReference type="EMBL" id="KAF4308664.1"/>
    </source>
</evidence>
<feature type="transmembrane region" description="Helical" evidence="2">
    <location>
        <begin position="245"/>
        <end position="264"/>
    </location>
</feature>
<feature type="transmembrane region" description="Helical" evidence="2">
    <location>
        <begin position="391"/>
        <end position="414"/>
    </location>
</feature>
<evidence type="ECO:0000256" key="2">
    <source>
        <dbReference type="SAM" id="Phobius"/>
    </source>
</evidence>
<sequence length="884" mass="99518">MHQPNFVQCGKDFMGNATAQALYGWRGDVIGISPNRTSQISTEGCRVLCGTDSDYYPWSTASSTITTWILPIVGILLQAPFESNAFSRTILAIARWVGSPMASLAYILWNIKVSAKCALMVDMATRCDEDIADQEKGNFGSIRDSFYILMTMNQYTMRRSEAENKEAEGLLRIILFSKDLRLRGKDGREKRLNDARQDLARKFREARRRGTVPVFVSTGWFLFSLGISIQSSFGHMGQNMTAHDLALGLLLAWLPVLILCSIVDRNPVAAEDIRRRLNKLIETVCDALQDEQIREEYISTFKNQLEHKRMEAWLRQISRQSEYMHNFFVNFAGQGRVRWHYGAAHPILSDIEKSYVTAHGRGWLTDEAGARAHLVLGTVDEGLLWFDLRELWQIVSGVLIVGGTCFGAFILSYYTPTVGLGCRSGGYVLFCIISAALLTLELLVWWVASPIHPEKPHWVRRSITRIQTQLTVLRMEEKVQDIYRRGKTKLKLFADAVQNLFALILLRILSILPIGAQPRQAIKSTLSHQVELFKDWKLQQWTENCFFRPLEFLNFTWLLYIVLAQTFGSYRTCDCQTSTWGRGGGYMDFEQSDQTTSPWVRWYWSAGTAVGTAIMAFGMMYVVSEWCQQSHLSTENYAAACRGLRRTRQYRRFTYPLRLLTRGASSAVHYILHLAVLRPTDNKSLLWMPDHPRNGIRLEPSPLGTRVGTLGVTPVIQLEEFTDAVHPRSRYEHEGFRPVSFDTMDDGPDPLGSEYSLQSSPPYFPGSRTRSRSRSRGESDASTRALLVGYHTDAGAEGPAVVPIGAEEDWGEEVRRAVSSVGSASVEERGDVESRDVGEGMQRGVARRSEELLGVGAGLGAGLGMRPGYVRKGTDEAGRERGGR</sequence>
<evidence type="ECO:0000313" key="4">
    <source>
        <dbReference type="Proteomes" id="UP000572817"/>
    </source>
</evidence>
<feature type="region of interest" description="Disordered" evidence="1">
    <location>
        <begin position="736"/>
        <end position="781"/>
    </location>
</feature>
<reference evidence="3" key="1">
    <citation type="submission" date="2020-04" db="EMBL/GenBank/DDBJ databases">
        <title>Genome Assembly and Annotation of Botryosphaeria dothidea sdau 11-99, a Latent Pathogen of Apple Fruit Ring Rot in China.</title>
        <authorList>
            <person name="Yu C."/>
            <person name="Diao Y."/>
            <person name="Lu Q."/>
            <person name="Zhao J."/>
            <person name="Cui S."/>
            <person name="Peng C."/>
            <person name="He B."/>
            <person name="Liu H."/>
        </authorList>
    </citation>
    <scope>NUCLEOTIDE SEQUENCE [LARGE SCALE GENOMIC DNA]</scope>
    <source>
        <strain evidence="3">Sdau11-99</strain>
    </source>
</reference>
<feature type="transmembrane region" description="Helical" evidence="2">
    <location>
        <begin position="426"/>
        <end position="448"/>
    </location>
</feature>
<feature type="region of interest" description="Disordered" evidence="1">
    <location>
        <begin position="864"/>
        <end position="884"/>
    </location>
</feature>
<feature type="compositionally biased region" description="Basic and acidic residues" evidence="1">
    <location>
        <begin position="826"/>
        <end position="838"/>
    </location>
</feature>
<comment type="caution">
    <text evidence="3">The sequence shown here is derived from an EMBL/GenBank/DDBJ whole genome shotgun (WGS) entry which is preliminary data.</text>
</comment>